<dbReference type="GO" id="GO:0004806">
    <property type="term" value="F:triacylglycerol lipase activity"/>
    <property type="evidence" value="ECO:0007669"/>
    <property type="project" value="TreeGrafter"/>
</dbReference>
<keyword evidence="2" id="KW-0378">Hydrolase</keyword>
<evidence type="ECO:0000259" key="1">
    <source>
        <dbReference type="Pfam" id="PF00561"/>
    </source>
</evidence>
<dbReference type="GO" id="GO:0102530">
    <property type="term" value="F:aclacinomycin T methylesterase activity"/>
    <property type="evidence" value="ECO:0007669"/>
    <property type="project" value="UniProtKB-EC"/>
</dbReference>
<accession>A0A6H2H6X8</accession>
<dbReference type="RefSeq" id="WP_168923668.1">
    <property type="nucleotide sequence ID" value="NZ_CP051461.1"/>
</dbReference>
<dbReference type="AlphaFoldDB" id="A0A6H2H6X8"/>
<dbReference type="EMBL" id="CP051461">
    <property type="protein sequence ID" value="QJC55631.1"/>
    <property type="molecule type" value="Genomic_DNA"/>
</dbReference>
<dbReference type="InterPro" id="IPR000073">
    <property type="entry name" value="AB_hydrolase_1"/>
</dbReference>
<dbReference type="InterPro" id="IPR050471">
    <property type="entry name" value="AB_hydrolase"/>
</dbReference>
<dbReference type="KEGG" id="pvac:HC248_00913"/>
<evidence type="ECO:0000313" key="2">
    <source>
        <dbReference type="EMBL" id="QJC55631.1"/>
    </source>
</evidence>
<feature type="domain" description="AB hydrolase-1" evidence="1">
    <location>
        <begin position="27"/>
        <end position="279"/>
    </location>
</feature>
<dbReference type="Gene3D" id="3.40.50.1820">
    <property type="entry name" value="alpha/beta hydrolase"/>
    <property type="match status" value="1"/>
</dbReference>
<reference evidence="2 3" key="1">
    <citation type="submission" date="2020-04" db="EMBL/GenBank/DDBJ databases">
        <title>Complete genome of a Psychrophilic, Marine, Gas Vacuolate Bacterium Polaromonas vacuolata KCTC 22033T.</title>
        <authorList>
            <person name="Hwang K."/>
            <person name="Kim K.M."/>
        </authorList>
    </citation>
    <scope>NUCLEOTIDE SEQUENCE [LARGE SCALE GENOMIC DNA]</scope>
    <source>
        <strain evidence="2 3">KCTC 22033</strain>
    </source>
</reference>
<dbReference type="SUPFAM" id="SSF53474">
    <property type="entry name" value="alpha/beta-Hydrolases"/>
    <property type="match status" value="1"/>
</dbReference>
<keyword evidence="3" id="KW-1185">Reference proteome</keyword>
<dbReference type="InterPro" id="IPR029058">
    <property type="entry name" value="AB_hydrolase_fold"/>
</dbReference>
<organism evidence="2 3">
    <name type="scientific">Polaromonas vacuolata</name>
    <dbReference type="NCBI Taxonomy" id="37448"/>
    <lineage>
        <taxon>Bacteria</taxon>
        <taxon>Pseudomonadati</taxon>
        <taxon>Pseudomonadota</taxon>
        <taxon>Betaproteobacteria</taxon>
        <taxon>Burkholderiales</taxon>
        <taxon>Comamonadaceae</taxon>
        <taxon>Polaromonas</taxon>
    </lineage>
</organism>
<evidence type="ECO:0000313" key="3">
    <source>
        <dbReference type="Proteomes" id="UP000502041"/>
    </source>
</evidence>
<dbReference type="PANTHER" id="PTHR43433:SF5">
    <property type="entry name" value="AB HYDROLASE-1 DOMAIN-CONTAINING PROTEIN"/>
    <property type="match status" value="1"/>
</dbReference>
<name>A0A6H2H6X8_9BURK</name>
<dbReference type="GO" id="GO:0046503">
    <property type="term" value="P:glycerolipid catabolic process"/>
    <property type="evidence" value="ECO:0007669"/>
    <property type="project" value="TreeGrafter"/>
</dbReference>
<dbReference type="Proteomes" id="UP000502041">
    <property type="component" value="Chromosome"/>
</dbReference>
<gene>
    <name evidence="2" type="primary">rdmC</name>
    <name evidence="2" type="ORF">HC248_00913</name>
</gene>
<dbReference type="PANTHER" id="PTHR43433">
    <property type="entry name" value="HYDROLASE, ALPHA/BETA FOLD FAMILY PROTEIN"/>
    <property type="match status" value="1"/>
</dbReference>
<protein>
    <submittedName>
        <fullName evidence="2">Aclacinomycin methylesterase RdmC</fullName>
        <ecNumber evidence="2">3.1.1.95</ecNumber>
    </submittedName>
</protein>
<sequence length="305" mass="32329">MKIIANGISIEVEDSGAGFDAAGQPLPTLLLIMGLGMQLVAWPQTLVAGLVQAGFRVLRFDNRDIGLSQHFDSLGTPNLLWEGLKYRLGMSISPPYTLQDMARDSLGVLDALNIKQAHVMGVSMGGMIAQRLTLLAPARVVSLASIMSSSGAPGLPATDAAVTRVLLSRPRDKSVAAAQEHTMRLLMAISSPGFPSEEATLQERVASSITRNYHPHGLMRQMMAVVADTTRAFELGSIRVPTLVVHGTSDLLVPLACGQDTAKRIFGAKLEMIQGMGHDLPAGVIARLLPLLATHINASAAASLK</sequence>
<dbReference type="EC" id="3.1.1.95" evidence="2"/>
<proteinExistence type="predicted"/>
<dbReference type="Pfam" id="PF00561">
    <property type="entry name" value="Abhydrolase_1"/>
    <property type="match status" value="1"/>
</dbReference>